<reference evidence="1" key="2">
    <citation type="submission" date="2020-02" db="EMBL/GenBank/DDBJ databases">
        <authorList>
            <person name="Gilchrist C.L.M."/>
            <person name="Chooi Y.-H."/>
        </authorList>
    </citation>
    <scope>NUCLEOTIDE SEQUENCE</scope>
    <source>
        <strain evidence="1">MST-FP2251</strain>
    </source>
</reference>
<dbReference type="InterPro" id="IPR036250">
    <property type="entry name" value="AcylCo_DH-like_C"/>
</dbReference>
<name>A0AAD4GPV7_ASPNN</name>
<dbReference type="Gene3D" id="2.40.110.10">
    <property type="entry name" value="Butyryl-CoA Dehydrogenase, subunit A, domain 2"/>
    <property type="match status" value="1"/>
</dbReference>
<sequence length="416" mass="46392">MPATSPQLGLPRVGVVMARLIVDEEDRGIKPFVVWFNDGKEMNKGITSMVLLRRAGSKPLDHCITTFNHVRLQKSALLGDLQKPMDLRESFHSTIWRVSVGTLALATTLVPILKRSAFVAGKYSLRRHVNRPPNGSQPIVSFRTQHGPILHALAQVAVYEHYTDETVCNFVDMRLDIRVRQGIAAAFEAVLANDVQSSLFALSERCGAQGLFEYNNIIESQLEARGISIAEGDALVLCIRLASELILGRYSLPPAGNQQSLLARYEKCLFQYCCRLRARIDGDHRDDTFNTDVLPRCQALVEAIGYRMAYEAAQKAQVPPDLQNSFEARVVLQNSGWFTENIGLDMQAMLDMELRAMDSILPRLEQLLDSTDAEQYCTAPILSDQSWVRFISSLKTYRGNGSFNAQKGNSTLAAKI</sequence>
<protein>
    <recommendedName>
        <fullName evidence="3">Acyl-CoA oxidase C-terminal domain-containing protein</fullName>
    </recommendedName>
</protein>
<dbReference type="Gene3D" id="1.20.140.10">
    <property type="entry name" value="Butyryl-CoA Dehydrogenase, subunit A, domain 3"/>
    <property type="match status" value="1"/>
</dbReference>
<dbReference type="GO" id="GO:0033540">
    <property type="term" value="P:fatty acid beta-oxidation using acyl-CoA oxidase"/>
    <property type="evidence" value="ECO:0007669"/>
    <property type="project" value="TreeGrafter"/>
</dbReference>
<dbReference type="SUPFAM" id="SSF56645">
    <property type="entry name" value="Acyl-CoA dehydrogenase NM domain-like"/>
    <property type="match status" value="1"/>
</dbReference>
<dbReference type="GO" id="GO:0005504">
    <property type="term" value="F:fatty acid binding"/>
    <property type="evidence" value="ECO:0007669"/>
    <property type="project" value="TreeGrafter"/>
</dbReference>
<accession>A0AAD4GPV7</accession>
<dbReference type="AlphaFoldDB" id="A0AAD4GPV7"/>
<dbReference type="GO" id="GO:0003997">
    <property type="term" value="F:acyl-CoA oxidase activity"/>
    <property type="evidence" value="ECO:0007669"/>
    <property type="project" value="InterPro"/>
</dbReference>
<dbReference type="PANTHER" id="PTHR10909:SF382">
    <property type="entry name" value="ACYL-COENZYME A OXIDASE"/>
    <property type="match status" value="1"/>
</dbReference>
<dbReference type="InterPro" id="IPR009100">
    <property type="entry name" value="AcylCoA_DH/oxidase_NM_dom_sf"/>
</dbReference>
<evidence type="ECO:0000313" key="2">
    <source>
        <dbReference type="Proteomes" id="UP001194746"/>
    </source>
</evidence>
<evidence type="ECO:0000313" key="1">
    <source>
        <dbReference type="EMBL" id="KAF9883768.1"/>
    </source>
</evidence>
<dbReference type="PANTHER" id="PTHR10909">
    <property type="entry name" value="ELECTRON TRANSPORT OXIDOREDUCTASE"/>
    <property type="match status" value="1"/>
</dbReference>
<dbReference type="EMBL" id="VCAU01000149">
    <property type="protein sequence ID" value="KAF9883768.1"/>
    <property type="molecule type" value="Genomic_DNA"/>
</dbReference>
<dbReference type="GO" id="GO:0005777">
    <property type="term" value="C:peroxisome"/>
    <property type="evidence" value="ECO:0007669"/>
    <property type="project" value="InterPro"/>
</dbReference>
<keyword evidence="2" id="KW-1185">Reference proteome</keyword>
<gene>
    <name evidence="1" type="ORF">FE257_002834</name>
</gene>
<dbReference type="GO" id="GO:0055088">
    <property type="term" value="P:lipid homeostasis"/>
    <property type="evidence" value="ECO:0007669"/>
    <property type="project" value="TreeGrafter"/>
</dbReference>
<dbReference type="Proteomes" id="UP001194746">
    <property type="component" value="Unassembled WGS sequence"/>
</dbReference>
<dbReference type="InterPro" id="IPR012258">
    <property type="entry name" value="Acyl-CoA_oxidase"/>
</dbReference>
<comment type="caution">
    <text evidence="1">The sequence shown here is derived from an EMBL/GenBank/DDBJ whole genome shotgun (WGS) entry which is preliminary data.</text>
</comment>
<reference evidence="1" key="1">
    <citation type="journal article" date="2019" name="Beilstein J. Org. Chem.">
        <title>Nanangenines: drimane sesquiterpenoids as the dominant metabolite cohort of a novel Australian fungus, Aspergillus nanangensis.</title>
        <authorList>
            <person name="Lacey H.J."/>
            <person name="Gilchrist C.L.M."/>
            <person name="Crombie A."/>
            <person name="Kalaitzis J.A."/>
            <person name="Vuong D."/>
            <person name="Rutledge P.J."/>
            <person name="Turner P."/>
            <person name="Pitt J.I."/>
            <person name="Lacey E."/>
            <person name="Chooi Y.H."/>
            <person name="Piggott A.M."/>
        </authorList>
    </citation>
    <scope>NUCLEOTIDE SEQUENCE</scope>
    <source>
        <strain evidence="1">MST-FP2251</strain>
    </source>
</reference>
<evidence type="ECO:0008006" key="3">
    <source>
        <dbReference type="Google" id="ProtNLM"/>
    </source>
</evidence>
<dbReference type="GO" id="GO:0071949">
    <property type="term" value="F:FAD binding"/>
    <property type="evidence" value="ECO:0007669"/>
    <property type="project" value="InterPro"/>
</dbReference>
<dbReference type="SUPFAM" id="SSF47203">
    <property type="entry name" value="Acyl-CoA dehydrogenase C-terminal domain-like"/>
    <property type="match status" value="1"/>
</dbReference>
<dbReference type="InterPro" id="IPR046373">
    <property type="entry name" value="Acyl-CoA_Oxase/DH_mid-dom_sf"/>
</dbReference>
<proteinExistence type="predicted"/>
<organism evidence="1 2">
    <name type="scientific">Aspergillus nanangensis</name>
    <dbReference type="NCBI Taxonomy" id="2582783"/>
    <lineage>
        <taxon>Eukaryota</taxon>
        <taxon>Fungi</taxon>
        <taxon>Dikarya</taxon>
        <taxon>Ascomycota</taxon>
        <taxon>Pezizomycotina</taxon>
        <taxon>Eurotiomycetes</taxon>
        <taxon>Eurotiomycetidae</taxon>
        <taxon>Eurotiales</taxon>
        <taxon>Aspergillaceae</taxon>
        <taxon>Aspergillus</taxon>
        <taxon>Aspergillus subgen. Circumdati</taxon>
    </lineage>
</organism>